<accession>A0A3N4KLH9</accession>
<dbReference type="OrthoDB" id="9983560at2759"/>
<dbReference type="InterPro" id="IPR050432">
    <property type="entry name" value="FAD-linked_Oxidoreductases_BP"/>
</dbReference>
<dbReference type="Proteomes" id="UP000277580">
    <property type="component" value="Unassembled WGS sequence"/>
</dbReference>
<protein>
    <submittedName>
        <fullName evidence="5">FAD-binding domain-containing protein</fullName>
    </submittedName>
</protein>
<dbReference type="InParanoid" id="A0A3N4KLH9"/>
<dbReference type="InterPro" id="IPR016169">
    <property type="entry name" value="FAD-bd_PCMH_sub2"/>
</dbReference>
<evidence type="ECO:0000313" key="6">
    <source>
        <dbReference type="Proteomes" id="UP000277580"/>
    </source>
</evidence>
<dbReference type="InterPro" id="IPR016166">
    <property type="entry name" value="FAD-bd_PCMH"/>
</dbReference>
<dbReference type="PANTHER" id="PTHR13878">
    <property type="entry name" value="GULONOLACTONE OXIDASE"/>
    <property type="match status" value="1"/>
</dbReference>
<dbReference type="InterPro" id="IPR006094">
    <property type="entry name" value="Oxid_FAD_bind_N"/>
</dbReference>
<name>A0A3N4KLH9_9PEZI</name>
<gene>
    <name evidence="5" type="ORF">P167DRAFT_536846</name>
</gene>
<feature type="chain" id="PRO_5018274040" evidence="3">
    <location>
        <begin position="24"/>
        <end position="576"/>
    </location>
</feature>
<keyword evidence="2" id="KW-0560">Oxidoreductase</keyword>
<dbReference type="STRING" id="1392247.A0A3N4KLH9"/>
<dbReference type="AlphaFoldDB" id="A0A3N4KLH9"/>
<evidence type="ECO:0000256" key="2">
    <source>
        <dbReference type="ARBA" id="ARBA00023002"/>
    </source>
</evidence>
<dbReference type="Pfam" id="PF08031">
    <property type="entry name" value="BBE"/>
    <property type="match status" value="1"/>
</dbReference>
<dbReference type="EMBL" id="ML119136">
    <property type="protein sequence ID" value="RPB11423.1"/>
    <property type="molecule type" value="Genomic_DNA"/>
</dbReference>
<reference evidence="5 6" key="1">
    <citation type="journal article" date="2018" name="Nat. Ecol. Evol.">
        <title>Pezizomycetes genomes reveal the molecular basis of ectomycorrhizal truffle lifestyle.</title>
        <authorList>
            <person name="Murat C."/>
            <person name="Payen T."/>
            <person name="Noel B."/>
            <person name="Kuo A."/>
            <person name="Morin E."/>
            <person name="Chen J."/>
            <person name="Kohler A."/>
            <person name="Krizsan K."/>
            <person name="Balestrini R."/>
            <person name="Da Silva C."/>
            <person name="Montanini B."/>
            <person name="Hainaut M."/>
            <person name="Levati E."/>
            <person name="Barry K.W."/>
            <person name="Belfiori B."/>
            <person name="Cichocki N."/>
            <person name="Clum A."/>
            <person name="Dockter R.B."/>
            <person name="Fauchery L."/>
            <person name="Guy J."/>
            <person name="Iotti M."/>
            <person name="Le Tacon F."/>
            <person name="Lindquist E.A."/>
            <person name="Lipzen A."/>
            <person name="Malagnac F."/>
            <person name="Mello A."/>
            <person name="Molinier V."/>
            <person name="Miyauchi S."/>
            <person name="Poulain J."/>
            <person name="Riccioni C."/>
            <person name="Rubini A."/>
            <person name="Sitrit Y."/>
            <person name="Splivallo R."/>
            <person name="Traeger S."/>
            <person name="Wang M."/>
            <person name="Zifcakova L."/>
            <person name="Wipf D."/>
            <person name="Zambonelli A."/>
            <person name="Paolocci F."/>
            <person name="Nowrousian M."/>
            <person name="Ottonello S."/>
            <person name="Baldrian P."/>
            <person name="Spatafora J.W."/>
            <person name="Henrissat B."/>
            <person name="Nagy L.G."/>
            <person name="Aury J.M."/>
            <person name="Wincker P."/>
            <person name="Grigoriev I.V."/>
            <person name="Bonfante P."/>
            <person name="Martin F.M."/>
        </authorList>
    </citation>
    <scope>NUCLEOTIDE SEQUENCE [LARGE SCALE GENOMIC DNA]</scope>
    <source>
        <strain evidence="5 6">CCBAS932</strain>
    </source>
</reference>
<comment type="similarity">
    <text evidence="1">Belongs to the oxygen-dependent FAD-linked oxidoreductase family.</text>
</comment>
<evidence type="ECO:0000256" key="1">
    <source>
        <dbReference type="ARBA" id="ARBA00005466"/>
    </source>
</evidence>
<dbReference type="Pfam" id="PF01565">
    <property type="entry name" value="FAD_binding_4"/>
    <property type="match status" value="1"/>
</dbReference>
<dbReference type="InterPro" id="IPR036318">
    <property type="entry name" value="FAD-bd_PCMH-like_sf"/>
</dbReference>
<dbReference type="SUPFAM" id="SSF56176">
    <property type="entry name" value="FAD-binding/transporter-associated domain-like"/>
    <property type="match status" value="1"/>
</dbReference>
<organism evidence="5 6">
    <name type="scientific">Morchella conica CCBAS932</name>
    <dbReference type="NCBI Taxonomy" id="1392247"/>
    <lineage>
        <taxon>Eukaryota</taxon>
        <taxon>Fungi</taxon>
        <taxon>Dikarya</taxon>
        <taxon>Ascomycota</taxon>
        <taxon>Pezizomycotina</taxon>
        <taxon>Pezizomycetes</taxon>
        <taxon>Pezizales</taxon>
        <taxon>Morchellaceae</taxon>
        <taxon>Morchella</taxon>
    </lineage>
</organism>
<dbReference type="InterPro" id="IPR012951">
    <property type="entry name" value="BBE"/>
</dbReference>
<dbReference type="GO" id="GO:0016491">
    <property type="term" value="F:oxidoreductase activity"/>
    <property type="evidence" value="ECO:0007669"/>
    <property type="project" value="UniProtKB-KW"/>
</dbReference>
<dbReference type="GO" id="GO:0071949">
    <property type="term" value="F:FAD binding"/>
    <property type="evidence" value="ECO:0007669"/>
    <property type="project" value="InterPro"/>
</dbReference>
<sequence length="576" mass="62700">MRPIFQTLITSTFLLQTAITTTSSPQCRCLPSSPCWPTSSEWAALNQTVSGKLLAAHPVGSVCHDPTYDAAACADATTNWSSSSWRGDRPGGMVGVNWEVTRNETCYITTQRNSTCGQGRIPVYSIAATTPEDIQTGVNFARTHNLRLSIKNTGHDFLGRSAAKGSLQIWTHAMKSIKLTDDFRPAGCSPEKKGESAVTIGAGVQLRELYKAAMEGNRTFVAGFASTVGAAGGYIQGGGHSAFGPWQGMGSDNALEFRVVVADGSHVIANEYQNTDLYWALRGGGGGTFGVVTSVTLRTFPDVPMVIALYNFTAPADEYYNFLTDFYNYVPAISDAGGSGYHFMFNNPPQPNFKLTNFFLNQTNTSAVSAIYAPLVSACKSNTSETVFQSLLLPSAATFMYSRLTGTELAGYNAVLGSRLISRTFMDSETGPEKLVHVLRALAPNQGSEFTGHQVAGGKVAQNAHIDSAINPAWRRAIMHLTFHRGWYDDTPVAAQEAITKNITNVEMGMVKALEPDMGAYLNEADPNDEDWQKIFWGDNYERLGAVKKEWDPQDVFMCYPCVGAERWDREGICRV</sequence>
<evidence type="ECO:0000313" key="5">
    <source>
        <dbReference type="EMBL" id="RPB11423.1"/>
    </source>
</evidence>
<keyword evidence="6" id="KW-1185">Reference proteome</keyword>
<dbReference type="PANTHER" id="PTHR13878:SF155">
    <property type="entry name" value="ALCOHOL OXIDASE, PUTATIVE (AFU_ORTHOLOGUE AFUA_4G00430)-RELATED"/>
    <property type="match status" value="1"/>
</dbReference>
<feature type="signal peptide" evidence="3">
    <location>
        <begin position="1"/>
        <end position="23"/>
    </location>
</feature>
<feature type="domain" description="FAD-binding PCMH-type" evidence="4">
    <location>
        <begin position="116"/>
        <end position="302"/>
    </location>
</feature>
<dbReference type="Gene3D" id="3.30.465.10">
    <property type="match status" value="2"/>
</dbReference>
<keyword evidence="3" id="KW-0732">Signal</keyword>
<proteinExistence type="inferred from homology"/>
<evidence type="ECO:0000259" key="4">
    <source>
        <dbReference type="PROSITE" id="PS51387"/>
    </source>
</evidence>
<evidence type="ECO:0000256" key="3">
    <source>
        <dbReference type="SAM" id="SignalP"/>
    </source>
</evidence>
<dbReference type="PROSITE" id="PS51387">
    <property type="entry name" value="FAD_PCMH"/>
    <property type="match status" value="1"/>
</dbReference>